<sequence>MLTRREERASRVVALAALLVPVLLLTQFLLAGLALFTDAGLWGVHGAVGGAAAIPILVVLAGALRGGRNRHLRWWAGLQALLYATQIGWVVAGEASGLGWPMAMHPLNGALLLTASLTILAKVLRAPERAAAVTAGE</sequence>
<keyword evidence="1" id="KW-0472">Membrane</keyword>
<feature type="transmembrane region" description="Helical" evidence="1">
    <location>
        <begin position="42"/>
        <end position="62"/>
    </location>
</feature>
<evidence type="ECO:0000256" key="1">
    <source>
        <dbReference type="SAM" id="Phobius"/>
    </source>
</evidence>
<evidence type="ECO:0000313" key="3">
    <source>
        <dbReference type="Proteomes" id="UP000631694"/>
    </source>
</evidence>
<dbReference type="Proteomes" id="UP000631694">
    <property type="component" value="Unassembled WGS sequence"/>
</dbReference>
<protein>
    <submittedName>
        <fullName evidence="2">Uncharacterized protein</fullName>
    </submittedName>
</protein>
<comment type="caution">
    <text evidence="2">The sequence shown here is derived from an EMBL/GenBank/DDBJ whole genome shotgun (WGS) entry which is preliminary data.</text>
</comment>
<name>A0A931HZ36_9HYPH</name>
<dbReference type="Pfam" id="PF19728">
    <property type="entry name" value="DUF6220"/>
    <property type="match status" value="1"/>
</dbReference>
<gene>
    <name evidence="2" type="ORF">I5731_00385</name>
</gene>
<proteinExistence type="predicted"/>
<accession>A0A931HZ36</accession>
<feature type="transmembrane region" description="Helical" evidence="1">
    <location>
        <begin position="74"/>
        <end position="92"/>
    </location>
</feature>
<dbReference type="EMBL" id="JADZLT010000036">
    <property type="protein sequence ID" value="MBH0236266.1"/>
    <property type="molecule type" value="Genomic_DNA"/>
</dbReference>
<feature type="transmembrane region" description="Helical" evidence="1">
    <location>
        <begin position="12"/>
        <end position="36"/>
    </location>
</feature>
<keyword evidence="3" id="KW-1185">Reference proteome</keyword>
<dbReference type="RefSeq" id="WP_197309372.1">
    <property type="nucleotide sequence ID" value="NZ_JADZLT010000036.1"/>
</dbReference>
<dbReference type="InterPro" id="IPR046192">
    <property type="entry name" value="DUF6220"/>
</dbReference>
<feature type="transmembrane region" description="Helical" evidence="1">
    <location>
        <begin position="98"/>
        <end position="120"/>
    </location>
</feature>
<keyword evidence="1" id="KW-1133">Transmembrane helix</keyword>
<dbReference type="AlphaFoldDB" id="A0A931HZ36"/>
<evidence type="ECO:0000313" key="2">
    <source>
        <dbReference type="EMBL" id="MBH0236266.1"/>
    </source>
</evidence>
<keyword evidence="1" id="KW-0812">Transmembrane</keyword>
<organism evidence="2 3">
    <name type="scientific">Methylobrevis albus</name>
    <dbReference type="NCBI Taxonomy" id="2793297"/>
    <lineage>
        <taxon>Bacteria</taxon>
        <taxon>Pseudomonadati</taxon>
        <taxon>Pseudomonadota</taxon>
        <taxon>Alphaproteobacteria</taxon>
        <taxon>Hyphomicrobiales</taxon>
        <taxon>Pleomorphomonadaceae</taxon>
        <taxon>Methylobrevis</taxon>
    </lineage>
</organism>
<reference evidence="2" key="1">
    <citation type="submission" date="2020-12" db="EMBL/GenBank/DDBJ databases">
        <title>Methylobrevis albus sp. nov., isolated from fresh water lack sediment.</title>
        <authorList>
            <person name="Zou Q."/>
        </authorList>
    </citation>
    <scope>NUCLEOTIDE SEQUENCE</scope>
    <source>
        <strain evidence="2">L22</strain>
    </source>
</reference>